<evidence type="ECO:0000313" key="2">
    <source>
        <dbReference type="EMBL" id="MCY6524754.1"/>
    </source>
</evidence>
<feature type="non-terminal residue" evidence="2">
    <location>
        <position position="1"/>
    </location>
</feature>
<dbReference type="RefSeq" id="WP_267991809.1">
    <property type="nucleotide sequence ID" value="NZ_JAPQFC010000060.1"/>
</dbReference>
<dbReference type="EMBL" id="JAPQFC010000060">
    <property type="protein sequence ID" value="MCY6524754.1"/>
    <property type="molecule type" value="Genomic_DNA"/>
</dbReference>
<feature type="non-terminal residue" evidence="2">
    <location>
        <position position="88"/>
    </location>
</feature>
<feature type="domain" description="Retrovirus-related Pol polyprotein from transposon TNT 1-94-like beta-barrel" evidence="1">
    <location>
        <begin position="27"/>
        <end position="88"/>
    </location>
</feature>
<accession>A0A9Q4DJM3</accession>
<dbReference type="AlphaFoldDB" id="A0A9Q4DJM3"/>
<reference evidence="2" key="1">
    <citation type="journal article" date="2021" name="Vet Sci">
        <title>O-Serogroups and Pathovirotypes of Escherichia coli Isolated from Post-Weaning Piglets Showing Diarrhoea and/or Oedema in South Korea.</title>
        <authorList>
            <person name="Byun J.W."/>
            <person name="Moon B.Y."/>
            <person name="Do K.H."/>
            <person name="Lee K."/>
            <person name="Lee H.Y."/>
            <person name="Kim W.I."/>
            <person name="So B."/>
            <person name="Lee W.K."/>
        </authorList>
    </citation>
    <scope>NUCLEOTIDE SEQUENCE</scope>
    <source>
        <strain evidence="2">84/14</strain>
    </source>
</reference>
<evidence type="ECO:0000259" key="1">
    <source>
        <dbReference type="Pfam" id="PF22936"/>
    </source>
</evidence>
<organism evidence="2 3">
    <name type="scientific">Actinobacillus pleuropneumoniae</name>
    <name type="common">Haemophilus pleuropneumoniae</name>
    <dbReference type="NCBI Taxonomy" id="715"/>
    <lineage>
        <taxon>Bacteria</taxon>
        <taxon>Pseudomonadati</taxon>
        <taxon>Pseudomonadota</taxon>
        <taxon>Gammaproteobacteria</taxon>
        <taxon>Pasteurellales</taxon>
        <taxon>Pasteurellaceae</taxon>
        <taxon>Actinobacillus</taxon>
    </lineage>
</organism>
<evidence type="ECO:0000313" key="3">
    <source>
        <dbReference type="Proteomes" id="UP001077788"/>
    </source>
</evidence>
<comment type="caution">
    <text evidence="2">The sequence shown here is derived from an EMBL/GenBank/DDBJ whole genome shotgun (WGS) entry which is preliminary data.</text>
</comment>
<dbReference type="InterPro" id="IPR054722">
    <property type="entry name" value="PolX-like_BBD"/>
</dbReference>
<dbReference type="Pfam" id="PF22936">
    <property type="entry name" value="Pol_BBD"/>
    <property type="match status" value="1"/>
</dbReference>
<reference evidence="2" key="2">
    <citation type="submission" date="2022-12" db="EMBL/GenBank/DDBJ databases">
        <authorList>
            <person name="Kardos G."/>
            <person name="Sarkozi R."/>
            <person name="Laczko L."/>
            <person name="Marton S."/>
            <person name="Makrai L."/>
            <person name="Banyai K."/>
            <person name="Fodor L."/>
        </authorList>
    </citation>
    <scope>NUCLEOTIDE SEQUENCE</scope>
    <source>
        <strain evidence="2">84/14</strain>
    </source>
</reference>
<name>A0A9Q4DJM3_ACTPL</name>
<dbReference type="Proteomes" id="UP001077788">
    <property type="component" value="Unassembled WGS sequence"/>
</dbReference>
<gene>
    <name evidence="2" type="ORF">OYG11_11130</name>
</gene>
<protein>
    <recommendedName>
        <fullName evidence="1">Retrovirus-related Pol polyprotein from transposon TNT 1-94-like beta-barrel domain-containing protein</fullName>
    </recommendedName>
</protein>
<proteinExistence type="predicted"/>
<sequence>DDFSTNFEKEFSLVVNISTNVASLSLWYIGNGASCRMASVRENFRDPTERGVDLVVLGDYSMVKDVGIGIISFDTESQPPLIVIEVLY</sequence>